<evidence type="ECO:0000256" key="9">
    <source>
        <dbReference type="ARBA" id="ARBA00023065"/>
    </source>
</evidence>
<keyword evidence="6" id="KW-0732">Signal</keyword>
<evidence type="ECO:0000256" key="8">
    <source>
        <dbReference type="ARBA" id="ARBA00022989"/>
    </source>
</evidence>
<dbReference type="PROSITE" id="PS51450">
    <property type="entry name" value="LRR"/>
    <property type="match status" value="2"/>
</dbReference>
<evidence type="ECO:0000256" key="3">
    <source>
        <dbReference type="ARBA" id="ARBA00022475"/>
    </source>
</evidence>
<keyword evidence="12" id="KW-0407">Ion channel</keyword>
<reference evidence="14" key="1">
    <citation type="submission" date="2013-02" db="EMBL/GenBank/DDBJ databases">
        <authorList>
            <person name="Hughes D."/>
        </authorList>
    </citation>
    <scope>NUCLEOTIDE SEQUENCE</scope>
    <source>
        <strain>Durham</strain>
        <strain evidence="14">NC isolate 2 -- Noor lab</strain>
    </source>
</reference>
<evidence type="ECO:0000313" key="13">
    <source>
        <dbReference type="EnsemblMetazoa" id="MESCA005062-PA"/>
    </source>
</evidence>
<dbReference type="STRING" id="36166.T1GNB6"/>
<dbReference type="Gene3D" id="3.80.10.10">
    <property type="entry name" value="Ribonuclease Inhibitor"/>
    <property type="match status" value="1"/>
</dbReference>
<organism evidence="13 14">
    <name type="scientific">Megaselia scalaris</name>
    <name type="common">Humpbacked fly</name>
    <name type="synonym">Phora scalaris</name>
    <dbReference type="NCBI Taxonomy" id="36166"/>
    <lineage>
        <taxon>Eukaryota</taxon>
        <taxon>Metazoa</taxon>
        <taxon>Ecdysozoa</taxon>
        <taxon>Arthropoda</taxon>
        <taxon>Hexapoda</taxon>
        <taxon>Insecta</taxon>
        <taxon>Pterygota</taxon>
        <taxon>Neoptera</taxon>
        <taxon>Endopterygota</taxon>
        <taxon>Diptera</taxon>
        <taxon>Brachycera</taxon>
        <taxon>Muscomorpha</taxon>
        <taxon>Platypezoidea</taxon>
        <taxon>Phoridae</taxon>
        <taxon>Megaseliini</taxon>
        <taxon>Megaselia</taxon>
    </lineage>
</organism>
<evidence type="ECO:0000256" key="5">
    <source>
        <dbReference type="ARBA" id="ARBA00022692"/>
    </source>
</evidence>
<evidence type="ECO:0000313" key="14">
    <source>
        <dbReference type="Proteomes" id="UP000015102"/>
    </source>
</evidence>
<dbReference type="InterPro" id="IPR032675">
    <property type="entry name" value="LRR_dom_sf"/>
</dbReference>
<dbReference type="AlphaFoldDB" id="T1GNB6"/>
<dbReference type="Pfam" id="PF00560">
    <property type="entry name" value="LRR_1"/>
    <property type="match status" value="1"/>
</dbReference>
<dbReference type="GO" id="GO:0034220">
    <property type="term" value="P:monoatomic ion transmembrane transport"/>
    <property type="evidence" value="ECO:0007669"/>
    <property type="project" value="UniProtKB-KW"/>
</dbReference>
<dbReference type="Pfam" id="PF12799">
    <property type="entry name" value="LRR_4"/>
    <property type="match status" value="1"/>
</dbReference>
<keyword evidence="4" id="KW-0433">Leucine-rich repeat</keyword>
<evidence type="ECO:0000256" key="11">
    <source>
        <dbReference type="ARBA" id="ARBA00023157"/>
    </source>
</evidence>
<accession>T1GNB6</accession>
<evidence type="ECO:0000256" key="1">
    <source>
        <dbReference type="ARBA" id="ARBA00004162"/>
    </source>
</evidence>
<keyword evidence="8" id="KW-1133">Transmembrane helix</keyword>
<dbReference type="SUPFAM" id="SSF52058">
    <property type="entry name" value="L domain-like"/>
    <property type="match status" value="1"/>
</dbReference>
<keyword evidence="5" id="KW-0812">Transmembrane</keyword>
<keyword evidence="11" id="KW-1015">Disulfide bond</keyword>
<dbReference type="GO" id="GO:0005886">
    <property type="term" value="C:plasma membrane"/>
    <property type="evidence" value="ECO:0007669"/>
    <property type="project" value="UniProtKB-SubCell"/>
</dbReference>
<dbReference type="EnsemblMetazoa" id="MESCA005062-RA">
    <property type="protein sequence ID" value="MESCA005062-PA"/>
    <property type="gene ID" value="MESCA005062"/>
</dbReference>
<dbReference type="InterPro" id="IPR051432">
    <property type="entry name" value="KCNMA1_auxiliary"/>
</dbReference>
<keyword evidence="2" id="KW-0813">Transport</keyword>
<evidence type="ECO:0000256" key="2">
    <source>
        <dbReference type="ARBA" id="ARBA00022448"/>
    </source>
</evidence>
<keyword evidence="9" id="KW-0406">Ion transport</keyword>
<evidence type="ECO:0000256" key="7">
    <source>
        <dbReference type="ARBA" id="ARBA00022737"/>
    </source>
</evidence>
<dbReference type="EMBL" id="CAQQ02390710">
    <property type="status" value="NOT_ANNOTATED_CDS"/>
    <property type="molecule type" value="Genomic_DNA"/>
</dbReference>
<dbReference type="InterPro" id="IPR003591">
    <property type="entry name" value="Leu-rich_rpt_typical-subtyp"/>
</dbReference>
<protein>
    <submittedName>
        <fullName evidence="13">Uncharacterized protein</fullName>
    </submittedName>
</protein>
<keyword evidence="7" id="KW-0677">Repeat</keyword>
<dbReference type="InterPro" id="IPR025875">
    <property type="entry name" value="Leu-rich_rpt_4"/>
</dbReference>
<name>T1GNB6_MEGSC</name>
<sequence>MNLQNLNKLGSSHLITVDFSHNIISEINLETFDGLENLKFLDLSFNKISKIPSRILEGIQNLETLNLSHNCLDN</sequence>
<evidence type="ECO:0000256" key="6">
    <source>
        <dbReference type="ARBA" id="ARBA00022729"/>
    </source>
</evidence>
<keyword evidence="14" id="KW-1185">Reference proteome</keyword>
<dbReference type="PRINTS" id="PR00019">
    <property type="entry name" value="LEURICHRPT"/>
</dbReference>
<proteinExistence type="predicted"/>
<dbReference type="PANTHER" id="PTHR46473">
    <property type="entry name" value="GH08155P"/>
    <property type="match status" value="1"/>
</dbReference>
<evidence type="ECO:0000256" key="4">
    <source>
        <dbReference type="ARBA" id="ARBA00022614"/>
    </source>
</evidence>
<reference evidence="13" key="2">
    <citation type="submission" date="2015-06" db="UniProtKB">
        <authorList>
            <consortium name="EnsemblMetazoa"/>
        </authorList>
    </citation>
    <scope>IDENTIFICATION</scope>
</reference>
<dbReference type="Proteomes" id="UP000015102">
    <property type="component" value="Unassembled WGS sequence"/>
</dbReference>
<dbReference type="InterPro" id="IPR001611">
    <property type="entry name" value="Leu-rich_rpt"/>
</dbReference>
<dbReference type="HOGENOM" id="CLU_2690638_0_0_1"/>
<evidence type="ECO:0000256" key="10">
    <source>
        <dbReference type="ARBA" id="ARBA00023136"/>
    </source>
</evidence>
<keyword evidence="10" id="KW-0472">Membrane</keyword>
<comment type="subcellular location">
    <subcellularLocation>
        <location evidence="1">Cell membrane</location>
        <topology evidence="1">Single-pass membrane protein</topology>
    </subcellularLocation>
</comment>
<dbReference type="PANTHER" id="PTHR46473:SF23">
    <property type="entry name" value="GH08155P"/>
    <property type="match status" value="1"/>
</dbReference>
<dbReference type="SMART" id="SM00369">
    <property type="entry name" value="LRR_TYP"/>
    <property type="match status" value="1"/>
</dbReference>
<evidence type="ECO:0000256" key="12">
    <source>
        <dbReference type="ARBA" id="ARBA00023303"/>
    </source>
</evidence>
<keyword evidence="3" id="KW-1003">Cell membrane</keyword>